<dbReference type="InterPro" id="IPR011333">
    <property type="entry name" value="SKP1/BTB/POZ_sf"/>
</dbReference>
<dbReference type="Proteomes" id="UP001149090">
    <property type="component" value="Unassembled WGS sequence"/>
</dbReference>
<dbReference type="PANTHER" id="PTHR24410">
    <property type="entry name" value="HL07962P-RELATED"/>
    <property type="match status" value="1"/>
</dbReference>
<evidence type="ECO:0000313" key="4">
    <source>
        <dbReference type="Proteomes" id="UP001149090"/>
    </source>
</evidence>
<dbReference type="SMART" id="SM00584">
    <property type="entry name" value="TLDc"/>
    <property type="match status" value="1"/>
</dbReference>
<dbReference type="SUPFAM" id="SSF54695">
    <property type="entry name" value="POZ domain"/>
    <property type="match status" value="1"/>
</dbReference>
<evidence type="ECO:0000259" key="1">
    <source>
        <dbReference type="PROSITE" id="PS50097"/>
    </source>
</evidence>
<accession>A0A9Q0L8R5</accession>
<comment type="caution">
    <text evidence="3">The sequence shown here is derived from an EMBL/GenBank/DDBJ whole genome shotgun (WGS) entry which is preliminary data.</text>
</comment>
<organism evidence="3 4">
    <name type="scientific">Anaeramoeba ignava</name>
    <name type="common">Anaerobic marine amoeba</name>
    <dbReference type="NCBI Taxonomy" id="1746090"/>
    <lineage>
        <taxon>Eukaryota</taxon>
        <taxon>Metamonada</taxon>
        <taxon>Anaeramoebidae</taxon>
        <taxon>Anaeramoeba</taxon>
    </lineage>
</organism>
<dbReference type="SMART" id="SM00225">
    <property type="entry name" value="BTB"/>
    <property type="match status" value="1"/>
</dbReference>
<protein>
    <submittedName>
        <fullName evidence="3">Pep-cterm sorting domain-containing protein</fullName>
    </submittedName>
</protein>
<feature type="domain" description="BTB" evidence="1">
    <location>
        <begin position="44"/>
        <end position="113"/>
    </location>
</feature>
<dbReference type="PANTHER" id="PTHR24410:SF23">
    <property type="entry name" value="BTB DOMAIN-CONTAINING PROTEIN-RELATED"/>
    <property type="match status" value="1"/>
</dbReference>
<name>A0A9Q0L8R5_ANAIG</name>
<feature type="domain" description="TLDc" evidence="2">
    <location>
        <begin position="298"/>
        <end position="467"/>
    </location>
</feature>
<reference evidence="3" key="1">
    <citation type="submission" date="2022-10" db="EMBL/GenBank/DDBJ databases">
        <title>Novel sulphate-reducing endosymbionts in the free-living metamonad Anaeramoeba.</title>
        <authorList>
            <person name="Jerlstrom-Hultqvist J."/>
            <person name="Cepicka I."/>
            <person name="Gallot-Lavallee L."/>
            <person name="Salas-Leiva D."/>
            <person name="Curtis B.A."/>
            <person name="Zahonova K."/>
            <person name="Pipaliya S."/>
            <person name="Dacks J."/>
            <person name="Roger A.J."/>
        </authorList>
    </citation>
    <scope>NUCLEOTIDE SEQUENCE</scope>
    <source>
        <strain evidence="3">BMAN</strain>
    </source>
</reference>
<dbReference type="Pfam" id="PF07534">
    <property type="entry name" value="TLD"/>
    <property type="match status" value="1"/>
</dbReference>
<dbReference type="CDD" id="cd18186">
    <property type="entry name" value="BTB_POZ_ZBTB_KLHL-like"/>
    <property type="match status" value="1"/>
</dbReference>
<dbReference type="Gene3D" id="1.25.40.420">
    <property type="match status" value="1"/>
</dbReference>
<sequence>MNRDSSNKTNENQLRITTSFQEKERSINNLIDNFSHLFLENKFKDFSIFVKEKEKGNLIEIKVHKAILNVRSSFFKSFFNQQESSEIRFPDFNKETMEIILRYIYTGEISFSLTQDLIPLLKSSKFFHLDFFSNFLEKRIIDSLNESNVFHYFKENQLIKSKKIQKKCLNFIHSRFSSLQKKGSFLNLDQNQMNIILEFEKKQKEIFDSKFFHMIEDWIQSHYEDRNMDLDQRKEMVTNFIIKLCDNNSNPIQNQNQIQNQNPIQNQMKNQKEIQMKNQKEIQMKNQILKETWKNSTILSENEQIKNLNIFLEDENFFNSMQKGFSTKKDGFSSQIFHFKVDDKGKTLIIIKTKDNYIFGGFSEVGFISGQKKFLSDPKAFIFTLKNPKNDPPQKFNIKQNQQKTAIQTNSLFGPIFGAGFDILLNSNLRNGYTNFGFTYNTPKDIIYGTNEARNYLAGSFQNWEVEEIECYFLD</sequence>
<dbReference type="OrthoDB" id="5981550at2759"/>
<dbReference type="AlphaFoldDB" id="A0A9Q0L8R5"/>
<proteinExistence type="predicted"/>
<dbReference type="Pfam" id="PF00651">
    <property type="entry name" value="BTB"/>
    <property type="match status" value="1"/>
</dbReference>
<dbReference type="InterPro" id="IPR006571">
    <property type="entry name" value="TLDc_dom"/>
</dbReference>
<keyword evidence="4" id="KW-1185">Reference proteome</keyword>
<dbReference type="PROSITE" id="PS50097">
    <property type="entry name" value="BTB"/>
    <property type="match status" value="1"/>
</dbReference>
<dbReference type="CDD" id="cd14733">
    <property type="entry name" value="BACK"/>
    <property type="match status" value="1"/>
</dbReference>
<dbReference type="InterPro" id="IPR000210">
    <property type="entry name" value="BTB/POZ_dom"/>
</dbReference>
<evidence type="ECO:0000313" key="3">
    <source>
        <dbReference type="EMBL" id="KAJ5067133.1"/>
    </source>
</evidence>
<gene>
    <name evidence="3" type="ORF">M0811_13283</name>
</gene>
<dbReference type="EMBL" id="JAPDFW010000134">
    <property type="protein sequence ID" value="KAJ5067133.1"/>
    <property type="molecule type" value="Genomic_DNA"/>
</dbReference>
<dbReference type="InterPro" id="IPR051481">
    <property type="entry name" value="BTB-POZ/Galectin-3-binding"/>
</dbReference>
<evidence type="ECO:0000259" key="2">
    <source>
        <dbReference type="PROSITE" id="PS51886"/>
    </source>
</evidence>
<dbReference type="PROSITE" id="PS51886">
    <property type="entry name" value="TLDC"/>
    <property type="match status" value="1"/>
</dbReference>
<dbReference type="Gene3D" id="3.30.710.10">
    <property type="entry name" value="Potassium Channel Kv1.1, Chain A"/>
    <property type="match status" value="1"/>
</dbReference>